<feature type="transmembrane region" description="Helical" evidence="2">
    <location>
        <begin position="9"/>
        <end position="31"/>
    </location>
</feature>
<keyword evidence="2" id="KW-0472">Membrane</keyword>
<accession>A0ABV6CG41</accession>
<protein>
    <submittedName>
        <fullName evidence="3">Protein TolA</fullName>
    </submittedName>
</protein>
<organism evidence="3 4">
    <name type="scientific">Paracoccus rhizosphaerae</name>
    <dbReference type="NCBI Taxonomy" id="1133347"/>
    <lineage>
        <taxon>Bacteria</taxon>
        <taxon>Pseudomonadati</taxon>
        <taxon>Pseudomonadota</taxon>
        <taxon>Alphaproteobacteria</taxon>
        <taxon>Rhodobacterales</taxon>
        <taxon>Paracoccaceae</taxon>
        <taxon>Paracoccus</taxon>
    </lineage>
</organism>
<feature type="non-terminal residue" evidence="3">
    <location>
        <position position="165"/>
    </location>
</feature>
<feature type="region of interest" description="Disordered" evidence="1">
    <location>
        <begin position="57"/>
        <end position="165"/>
    </location>
</feature>
<keyword evidence="4" id="KW-1185">Reference proteome</keyword>
<reference evidence="3 4" key="1">
    <citation type="submission" date="2024-09" db="EMBL/GenBank/DDBJ databases">
        <authorList>
            <person name="Sun Q."/>
            <person name="Mori K."/>
        </authorList>
    </citation>
    <scope>NUCLEOTIDE SEQUENCE [LARGE SCALE GENOMIC DNA]</scope>
    <source>
        <strain evidence="3 4">CCM 7904</strain>
    </source>
</reference>
<keyword evidence="2" id="KW-1133">Transmembrane helix</keyword>
<feature type="compositionally biased region" description="Low complexity" evidence="1">
    <location>
        <begin position="89"/>
        <end position="131"/>
    </location>
</feature>
<evidence type="ECO:0000256" key="2">
    <source>
        <dbReference type="SAM" id="Phobius"/>
    </source>
</evidence>
<comment type="caution">
    <text evidence="3">The sequence shown here is derived from an EMBL/GenBank/DDBJ whole genome shotgun (WGS) entry which is preliminary data.</text>
</comment>
<evidence type="ECO:0000313" key="4">
    <source>
        <dbReference type="Proteomes" id="UP001589795"/>
    </source>
</evidence>
<name>A0ABV6CG41_9RHOB</name>
<proteinExistence type="predicted"/>
<sequence>MDEREGRIGYWISGVAHGSLILWAVLGGALFRPQPSPPVRTTEVSTISGAEFEALAAASRGAGPVGAEATAVASLSEPAATAERDAARPADASPPEAAQSAPLAAPDAAETAPDLDDLAALAPAPVDVATDLPAPAQPQDDATVTLPEPAAPTVAPLPEAQPSQP</sequence>
<keyword evidence="2" id="KW-0812">Transmembrane</keyword>
<gene>
    <name evidence="3" type="ORF">ACFFIZ_05030</name>
</gene>
<dbReference type="Proteomes" id="UP001589795">
    <property type="component" value="Unassembled WGS sequence"/>
</dbReference>
<evidence type="ECO:0000256" key="1">
    <source>
        <dbReference type="SAM" id="MobiDB-lite"/>
    </source>
</evidence>
<dbReference type="EMBL" id="JBHLWQ010000051">
    <property type="protein sequence ID" value="MFC0199692.1"/>
    <property type="molecule type" value="Genomic_DNA"/>
</dbReference>
<evidence type="ECO:0000313" key="3">
    <source>
        <dbReference type="EMBL" id="MFC0199692.1"/>
    </source>
</evidence>